<dbReference type="Proteomes" id="UP000267029">
    <property type="component" value="Unassembled WGS sequence"/>
</dbReference>
<dbReference type="EMBL" id="UXSR01005829">
    <property type="protein sequence ID" value="VDD83753.1"/>
    <property type="molecule type" value="Genomic_DNA"/>
</dbReference>
<protein>
    <submittedName>
        <fullName evidence="1">Uncharacterized protein</fullName>
    </submittedName>
</protein>
<reference evidence="1 2" key="1">
    <citation type="submission" date="2018-10" db="EMBL/GenBank/DDBJ databases">
        <authorList>
            <consortium name="Pathogen Informatics"/>
        </authorList>
    </citation>
    <scope>NUCLEOTIDE SEQUENCE [LARGE SCALE GENOMIC DNA]</scope>
</reference>
<keyword evidence="2" id="KW-1185">Reference proteome</keyword>
<evidence type="ECO:0000313" key="1">
    <source>
        <dbReference type="EMBL" id="VDD83753.1"/>
    </source>
</evidence>
<proteinExistence type="predicted"/>
<name>A0A0R3UPH8_MESCO</name>
<dbReference type="AlphaFoldDB" id="A0A0R3UPH8"/>
<organism evidence="1 2">
    <name type="scientific">Mesocestoides corti</name>
    <name type="common">Flatworm</name>
    <dbReference type="NCBI Taxonomy" id="53468"/>
    <lineage>
        <taxon>Eukaryota</taxon>
        <taxon>Metazoa</taxon>
        <taxon>Spiralia</taxon>
        <taxon>Lophotrochozoa</taxon>
        <taxon>Platyhelminthes</taxon>
        <taxon>Cestoda</taxon>
        <taxon>Eucestoda</taxon>
        <taxon>Cyclophyllidea</taxon>
        <taxon>Mesocestoididae</taxon>
        <taxon>Mesocestoides</taxon>
    </lineage>
</organism>
<gene>
    <name evidence="1" type="ORF">MCOS_LOCUS9756</name>
</gene>
<evidence type="ECO:0000313" key="2">
    <source>
        <dbReference type="Proteomes" id="UP000267029"/>
    </source>
</evidence>
<accession>A0A0R3UPH8</accession>
<dbReference type="STRING" id="53468.A0A0R3UPH8"/>
<sequence length="182" mass="21062">MEDELIYDTSLLNHATLTTLVQKSPLWRGPFCFEEMLTTLRLFYTYLTPLKMCSYKEGSVLQFRFKTDYSSEENIWGIVEAYKRLLGIITFVQCQISDDLRSAVEDYKSQLRVHFLFKLAPFDCMVSARSLFQATFKSTLASGLLVFIIHNESQSSLRFNEISEAIVENVEFLKKASHLVLL</sequence>